<comment type="function">
    <text evidence="4">Component of the Mediator complex, a coactivator involved in the regulated transcription of nearly all RNA polymerase II-dependent genes. Mediator functions as a bridge to convey information from gene-specific regulatory proteins to the basal RNA polymerase II transcription machinery. Mediator is recruited to promoters by direct interactions with regulatory proteins and serves as a scaffold for the assembly of a functional pre-initiation complex with RNA polymerase II and the general transcription factors.</text>
</comment>
<evidence type="ECO:0000256" key="5">
    <source>
        <dbReference type="SAM" id="MobiDB-lite"/>
    </source>
</evidence>
<proteinExistence type="inferred from homology"/>
<keyword evidence="4" id="KW-0804">Transcription</keyword>
<keyword evidence="4" id="KW-0010">Activator</keyword>
<evidence type="ECO:0000256" key="3">
    <source>
        <dbReference type="ARBA" id="ARBA00023242"/>
    </source>
</evidence>
<dbReference type="Gene3D" id="1.10.287.3490">
    <property type="match status" value="1"/>
</dbReference>
<dbReference type="EMBL" id="QZWG01000003">
    <property type="protein sequence ID" value="RZC21071.1"/>
    <property type="molecule type" value="Genomic_DNA"/>
</dbReference>
<feature type="region of interest" description="Disordered" evidence="5">
    <location>
        <begin position="1"/>
        <end position="28"/>
    </location>
</feature>
<keyword evidence="3 4" id="KW-0539">Nucleus</keyword>
<name>A0A445LCQ5_GLYSO</name>
<evidence type="ECO:0000256" key="2">
    <source>
        <dbReference type="ARBA" id="ARBA00008186"/>
    </source>
</evidence>
<feature type="region of interest" description="Disordered" evidence="5">
    <location>
        <begin position="126"/>
        <end position="149"/>
    </location>
</feature>
<evidence type="ECO:0000313" key="7">
    <source>
        <dbReference type="Proteomes" id="UP000289340"/>
    </source>
</evidence>
<organism evidence="6 7">
    <name type="scientific">Glycine soja</name>
    <name type="common">Wild soybean</name>
    <dbReference type="NCBI Taxonomy" id="3848"/>
    <lineage>
        <taxon>Eukaryota</taxon>
        <taxon>Viridiplantae</taxon>
        <taxon>Streptophyta</taxon>
        <taxon>Embryophyta</taxon>
        <taxon>Tracheophyta</taxon>
        <taxon>Spermatophyta</taxon>
        <taxon>Magnoliopsida</taxon>
        <taxon>eudicotyledons</taxon>
        <taxon>Gunneridae</taxon>
        <taxon>Pentapetalae</taxon>
        <taxon>rosids</taxon>
        <taxon>fabids</taxon>
        <taxon>Fabales</taxon>
        <taxon>Fabaceae</taxon>
        <taxon>Papilionoideae</taxon>
        <taxon>50 kb inversion clade</taxon>
        <taxon>NPAAA clade</taxon>
        <taxon>indigoferoid/millettioid clade</taxon>
        <taxon>Phaseoleae</taxon>
        <taxon>Glycine</taxon>
        <taxon>Glycine subgen. Soja</taxon>
    </lineage>
</organism>
<dbReference type="InterPro" id="IPR019404">
    <property type="entry name" value="Mediator_Med11"/>
</dbReference>
<comment type="subcellular location">
    <subcellularLocation>
        <location evidence="1 4">Nucleus</location>
    </subcellularLocation>
</comment>
<evidence type="ECO:0000256" key="4">
    <source>
        <dbReference type="RuleBase" id="RU364147"/>
    </source>
</evidence>
<feature type="compositionally biased region" description="Basic and acidic residues" evidence="5">
    <location>
        <begin position="127"/>
        <end position="139"/>
    </location>
</feature>
<dbReference type="AlphaFoldDB" id="A0A445LCQ5"/>
<dbReference type="GO" id="GO:0006357">
    <property type="term" value="P:regulation of transcription by RNA polymerase II"/>
    <property type="evidence" value="ECO:0007669"/>
    <property type="project" value="InterPro"/>
</dbReference>
<comment type="subunit">
    <text evidence="4">Component of the Mediator complex.</text>
</comment>
<reference evidence="6 7" key="1">
    <citation type="submission" date="2018-09" db="EMBL/GenBank/DDBJ databases">
        <title>A high-quality reference genome of wild soybean provides a powerful tool to mine soybean genomes.</title>
        <authorList>
            <person name="Xie M."/>
            <person name="Chung C.Y.L."/>
            <person name="Li M.-W."/>
            <person name="Wong F.-L."/>
            <person name="Chan T.-F."/>
            <person name="Lam H.-M."/>
        </authorList>
    </citation>
    <scope>NUCLEOTIDE SEQUENCE [LARGE SCALE GENOMIC DNA]</scope>
    <source>
        <strain evidence="7">cv. W05</strain>
        <tissue evidence="6">Hypocotyl of etiolated seedlings</tissue>
    </source>
</reference>
<dbReference type="Pfam" id="PF10280">
    <property type="entry name" value="Med11"/>
    <property type="match status" value="1"/>
</dbReference>
<comment type="caution">
    <text evidence="6">The sequence shown here is derived from an EMBL/GenBank/DDBJ whole genome shotgun (WGS) entry which is preliminary data.</text>
</comment>
<sequence length="255" mass="28699">MEEEGDIYDGAPAQFPISFGKQSKPQTPLEAIHTATRRSNSNPKTANDLPSISSSSRECLLVHHDFKFLVNVFQLKRYTLILPNELDVLTLPPPFLLPPPTSPLLALLPSPRAALLSARSSVRSKTHRLELEKEHKKSTSMDSQGQTTSLQRLQNVEKRIVKVLELAGGVMDELASPVGPRKDVVQNHCLEFMQLIKDIQVALRDEIKSACEYRPFEKCDYGSRIANEIFHKKVEFIMSQLDAIKQTVDEYHVAV</sequence>
<accession>A0A445LCQ5</accession>
<evidence type="ECO:0000256" key="1">
    <source>
        <dbReference type="ARBA" id="ARBA00004123"/>
    </source>
</evidence>
<dbReference type="GO" id="GO:0003712">
    <property type="term" value="F:transcription coregulator activity"/>
    <property type="evidence" value="ECO:0007669"/>
    <property type="project" value="InterPro"/>
</dbReference>
<keyword evidence="4" id="KW-0805">Transcription regulation</keyword>
<dbReference type="FunFam" id="1.10.287.3490:FF:000002">
    <property type="entry name" value="Mediator of RNA polymerase II transcription subunit 11"/>
    <property type="match status" value="1"/>
</dbReference>
<dbReference type="Proteomes" id="UP000289340">
    <property type="component" value="Chromosome 3"/>
</dbReference>
<feature type="compositionally biased region" description="Polar residues" evidence="5">
    <location>
        <begin position="140"/>
        <end position="149"/>
    </location>
</feature>
<comment type="similarity">
    <text evidence="2 4">Belongs to the Mediator complex subunit 11 family.</text>
</comment>
<gene>
    <name evidence="4" type="primary">MED11</name>
    <name evidence="6" type="ORF">D0Y65_007395</name>
</gene>
<protein>
    <recommendedName>
        <fullName evidence="4">Mediator of RNA polymerase II transcription subunit 11</fullName>
    </recommendedName>
    <alternativeName>
        <fullName evidence="4">Mediator complex subunit 11</fullName>
    </alternativeName>
</protein>
<keyword evidence="7" id="KW-1185">Reference proteome</keyword>
<evidence type="ECO:0000313" key="6">
    <source>
        <dbReference type="EMBL" id="RZC21071.1"/>
    </source>
</evidence>
<dbReference type="PANTHER" id="PTHR22890">
    <property type="entry name" value="MEDIATOR OF RNA POLYMERASE II TRANSCRIPTION SUBUNIT 11"/>
    <property type="match status" value="1"/>
</dbReference>
<dbReference type="GO" id="GO:0016592">
    <property type="term" value="C:mediator complex"/>
    <property type="evidence" value="ECO:0007669"/>
    <property type="project" value="InterPro"/>
</dbReference>